<gene>
    <name evidence="1" type="ORF">EHN07_06415</name>
</gene>
<organism evidence="1 2">
    <name type="scientific">Buttiauxella warmboldiae</name>
    <dbReference type="NCBI Taxonomy" id="82993"/>
    <lineage>
        <taxon>Bacteria</taxon>
        <taxon>Pseudomonadati</taxon>
        <taxon>Pseudomonadota</taxon>
        <taxon>Gammaproteobacteria</taxon>
        <taxon>Enterobacterales</taxon>
        <taxon>Enterobacteriaceae</taxon>
        <taxon>Buttiauxella</taxon>
    </lineage>
</organism>
<dbReference type="Proteomes" id="UP000268615">
    <property type="component" value="Unassembled WGS sequence"/>
</dbReference>
<dbReference type="AlphaFoldDB" id="A0A3N5E2S0"/>
<reference evidence="1 2" key="1">
    <citation type="submission" date="2018-11" db="EMBL/GenBank/DDBJ databases">
        <title>Draft genome sequence of Buttiauxella warmboldiae CCUG 35512.</title>
        <authorList>
            <person name="Salva-Serra F."/>
            <person name="Marathe N."/>
            <person name="Moore E."/>
            <person name="Svensson L."/>
            <person name="Engstrom-Jakobsson H."/>
        </authorList>
    </citation>
    <scope>NUCLEOTIDE SEQUENCE [LARGE SCALE GENOMIC DNA]</scope>
    <source>
        <strain evidence="1 2">CCUG 35512</strain>
    </source>
</reference>
<evidence type="ECO:0000313" key="2">
    <source>
        <dbReference type="Proteomes" id="UP000268615"/>
    </source>
</evidence>
<dbReference type="RefSeq" id="WP_124023349.1">
    <property type="nucleotide sequence ID" value="NZ_RPOH01000021.1"/>
</dbReference>
<evidence type="ECO:0000313" key="1">
    <source>
        <dbReference type="EMBL" id="RPH29279.1"/>
    </source>
</evidence>
<proteinExistence type="predicted"/>
<name>A0A3N5E2S0_9ENTR</name>
<sequence>MLSHLEEILQCLPQETDAITRVSFLTSPVPMDGKGTVRTPLEILQKVPSDQELMLLRREANLFARHMAS</sequence>
<dbReference type="EMBL" id="RPOH01000021">
    <property type="protein sequence ID" value="RPH29279.1"/>
    <property type="molecule type" value="Genomic_DNA"/>
</dbReference>
<protein>
    <submittedName>
        <fullName evidence="1">Uncharacterized protein</fullName>
    </submittedName>
</protein>
<accession>A0A3N5E2S0</accession>
<dbReference type="OrthoDB" id="6504562at2"/>
<comment type="caution">
    <text evidence="1">The sequence shown here is derived from an EMBL/GenBank/DDBJ whole genome shotgun (WGS) entry which is preliminary data.</text>
</comment>
<keyword evidence="2" id="KW-1185">Reference proteome</keyword>